<dbReference type="EMBL" id="JAAMPC010000007">
    <property type="protein sequence ID" value="KAG2301787.1"/>
    <property type="molecule type" value="Genomic_DNA"/>
</dbReference>
<dbReference type="OrthoDB" id="599103at2759"/>
<keyword evidence="3" id="KW-1185">Reference proteome</keyword>
<dbReference type="PANTHER" id="PTHR47123">
    <property type="entry name" value="F-BOX PROTEIN SKIP23"/>
    <property type="match status" value="1"/>
</dbReference>
<dbReference type="InterPro" id="IPR051304">
    <property type="entry name" value="SCF_F-box_domain"/>
</dbReference>
<dbReference type="AlphaFoldDB" id="A0A8X7V4E7"/>
<proteinExistence type="predicted"/>
<evidence type="ECO:0000313" key="2">
    <source>
        <dbReference type="EMBL" id="KAG2301787.1"/>
    </source>
</evidence>
<evidence type="ECO:0000259" key="1">
    <source>
        <dbReference type="Pfam" id="PF03478"/>
    </source>
</evidence>
<evidence type="ECO:0000313" key="3">
    <source>
        <dbReference type="Proteomes" id="UP000886595"/>
    </source>
</evidence>
<feature type="domain" description="KIB1-4 beta-propeller" evidence="1">
    <location>
        <begin position="160"/>
        <end position="248"/>
    </location>
</feature>
<name>A0A8X7V4E7_BRACI</name>
<dbReference type="Pfam" id="PF03478">
    <property type="entry name" value="Beta-prop_KIB1-4"/>
    <property type="match status" value="1"/>
</dbReference>
<comment type="caution">
    <text evidence="2">The sequence shown here is derived from an EMBL/GenBank/DDBJ whole genome shotgun (WGS) entry which is preliminary data.</text>
</comment>
<gene>
    <name evidence="2" type="ORF">Bca52824_030438</name>
</gene>
<organism evidence="2 3">
    <name type="scientific">Brassica carinata</name>
    <name type="common">Ethiopian mustard</name>
    <name type="synonym">Abyssinian cabbage</name>
    <dbReference type="NCBI Taxonomy" id="52824"/>
    <lineage>
        <taxon>Eukaryota</taxon>
        <taxon>Viridiplantae</taxon>
        <taxon>Streptophyta</taxon>
        <taxon>Embryophyta</taxon>
        <taxon>Tracheophyta</taxon>
        <taxon>Spermatophyta</taxon>
        <taxon>Magnoliopsida</taxon>
        <taxon>eudicotyledons</taxon>
        <taxon>Gunneridae</taxon>
        <taxon>Pentapetalae</taxon>
        <taxon>rosids</taxon>
        <taxon>malvids</taxon>
        <taxon>Brassicales</taxon>
        <taxon>Brassicaceae</taxon>
        <taxon>Brassiceae</taxon>
        <taxon>Brassica</taxon>
    </lineage>
</organism>
<dbReference type="InterPro" id="IPR005174">
    <property type="entry name" value="KIB1-4_b-propeller"/>
</dbReference>
<dbReference type="PANTHER" id="PTHR47123:SF7">
    <property type="entry name" value="DUF295 DOMAIN-CONTAINING PROTEIN"/>
    <property type="match status" value="1"/>
</dbReference>
<accession>A0A8X7V4E7</accession>
<reference evidence="2 3" key="1">
    <citation type="submission" date="2020-02" db="EMBL/GenBank/DDBJ databases">
        <authorList>
            <person name="Ma Q."/>
            <person name="Huang Y."/>
            <person name="Song X."/>
            <person name="Pei D."/>
        </authorList>
    </citation>
    <scope>NUCLEOTIDE SEQUENCE [LARGE SCALE GENOMIC DNA]</scope>
    <source>
        <strain evidence="2">Sxm20200214</strain>
        <tissue evidence="2">Leaf</tissue>
    </source>
</reference>
<protein>
    <recommendedName>
        <fullName evidence="1">KIB1-4 beta-propeller domain-containing protein</fullName>
    </recommendedName>
</protein>
<sequence length="257" mass="29865">MWDWSKMLPEIIHMISLRIDNPFDLIHFRSVCSWWRAFSLPTFRPIPSLRCPLPPDVGGCGDDCHIVRSRVYLINSFSCDPPQFCLFKLQEKENGDLAQQTFFCRTTSSEWGRSYPIMELAQEHFACYTCWSDLFDSGSPFNGEEQIGFMRLDAENKAFMILGKLSFQGLAMYSSFEERWTEIETAPGPFLEVITSFNGDFYAIDLAGVTKVVKPTLEVNSFQRSRPCDKTRKRWLVKSEDKLLLVEMCTNNRDEYY</sequence>
<dbReference type="Proteomes" id="UP000886595">
    <property type="component" value="Unassembled WGS sequence"/>
</dbReference>